<gene>
    <name evidence="1" type="ORF">AFULGI_00017260</name>
</gene>
<protein>
    <recommendedName>
        <fullName evidence="3">Coenzyme F390 synthetase</fullName>
    </recommendedName>
</protein>
<dbReference type="RefSeq" id="WP_010878971.1">
    <property type="nucleotide sequence ID" value="NZ_CP006577.1"/>
</dbReference>
<dbReference type="GeneID" id="24795223"/>
<dbReference type="HOGENOM" id="CLU_610614_0_0_2"/>
<evidence type="ECO:0008006" key="3">
    <source>
        <dbReference type="Google" id="ProtNLM"/>
    </source>
</evidence>
<dbReference type="EMBL" id="CP006577">
    <property type="protein sequence ID" value="AIG98485.1"/>
    <property type="molecule type" value="Genomic_DNA"/>
</dbReference>
<organism evidence="1 2">
    <name type="scientific">Archaeoglobus fulgidus DSM 8774</name>
    <dbReference type="NCBI Taxonomy" id="1344584"/>
    <lineage>
        <taxon>Archaea</taxon>
        <taxon>Methanobacteriati</taxon>
        <taxon>Methanobacteriota</taxon>
        <taxon>Archaeoglobi</taxon>
        <taxon>Archaeoglobales</taxon>
        <taxon>Archaeoglobaceae</taxon>
        <taxon>Archaeoglobus</taxon>
    </lineage>
</organism>
<dbReference type="Proteomes" id="UP000028501">
    <property type="component" value="Chromosome"/>
</dbReference>
<accession>A0A075WDH4</accession>
<proteinExistence type="predicted"/>
<sequence length="448" mass="51069">MMDFDRKVQERIREIAHAVSFKRPEWREWPHLSAEEFEELAGKNTGRDFDEVPNTTANPASFALKSLEGVENSVILHTSGTSGSPKYYLLSRDMLVKNWMPGMYAIFNSAGLEKGGGGTVIFVAGRREGDGVDENGNVALLSSEFSQRLALAMFDADYVISTYPNSRRLDVLSAILEMERVDVVSAPASTIARWADINLLAKGLKASLAVRSEIGEDLRRILKLTFEKAVKEIHAMLWDKIKNATFIFSFSSLTKKRWELINRFVKKKCNLYVSSEIGPFASSLCLGDNLFVFPLNIPVFREDFKPLTRTKRYYGELLVCNAERINIETGDAVILESKNPPTLYREILRMPIKVGEDRGREIYAGGYWREGCEILNSYEIRNAIAEIYDGRIFFDIRERKIIVESNAVEVERALKKARGKFRIGCEFRVAEGSFDVRAKREWWVYFVV</sequence>
<dbReference type="KEGG" id="afg:AFULGI_00017260"/>
<evidence type="ECO:0000313" key="1">
    <source>
        <dbReference type="EMBL" id="AIG98485.1"/>
    </source>
</evidence>
<evidence type="ECO:0000313" key="2">
    <source>
        <dbReference type="Proteomes" id="UP000028501"/>
    </source>
</evidence>
<reference evidence="1 2" key="1">
    <citation type="submission" date="2013-07" db="EMBL/GenBank/DDBJ databases">
        <title>Genome of Archaeoglobus fulgidus.</title>
        <authorList>
            <person name="Fiebig A."/>
            <person name="Birkeland N.-K."/>
        </authorList>
    </citation>
    <scope>NUCLEOTIDE SEQUENCE [LARGE SCALE GENOMIC DNA]</scope>
    <source>
        <strain evidence="1 2">DSM 8774</strain>
    </source>
</reference>
<dbReference type="PROSITE" id="PS00455">
    <property type="entry name" value="AMP_BINDING"/>
    <property type="match status" value="1"/>
</dbReference>
<dbReference type="InterPro" id="IPR020845">
    <property type="entry name" value="AMP-binding_CS"/>
</dbReference>
<name>A0A075WDH4_ARCFL</name>
<dbReference type="AlphaFoldDB" id="A0A075WDH4"/>